<accession>A0A6F9D9M7</accession>
<feature type="binding site" description="axial binding residue" evidence="7">
    <location>
        <position position="601"/>
    </location>
    <ligand>
        <name>heme</name>
        <dbReference type="ChEBI" id="CHEBI:30413"/>
    </ligand>
    <ligandPart>
        <name>Fe</name>
        <dbReference type="ChEBI" id="CHEBI:18248"/>
    </ligandPart>
</feature>
<dbReference type="GO" id="GO:0020037">
    <property type="term" value="F:heme binding"/>
    <property type="evidence" value="ECO:0007669"/>
    <property type="project" value="InterPro"/>
</dbReference>
<reference evidence="9" key="1">
    <citation type="submission" date="2020-04" db="EMBL/GenBank/DDBJ databases">
        <authorList>
            <person name="Neveu A P."/>
        </authorList>
    </citation>
    <scope>NUCLEOTIDE SEQUENCE</scope>
    <source>
        <tissue evidence="9">Whole embryo</tissue>
    </source>
</reference>
<dbReference type="PANTHER" id="PTHR24286">
    <property type="entry name" value="CYTOCHROME P450 26"/>
    <property type="match status" value="1"/>
</dbReference>
<comment type="cofactor">
    <cofactor evidence="7">
        <name>heme</name>
        <dbReference type="ChEBI" id="CHEBI:30413"/>
    </cofactor>
</comment>
<dbReference type="GO" id="GO:0004497">
    <property type="term" value="F:monooxygenase activity"/>
    <property type="evidence" value="ECO:0007669"/>
    <property type="project" value="UniProtKB-KW"/>
</dbReference>
<dbReference type="Gene3D" id="1.10.630.10">
    <property type="entry name" value="Cytochrome P450"/>
    <property type="match status" value="1"/>
</dbReference>
<evidence type="ECO:0000256" key="4">
    <source>
        <dbReference type="ARBA" id="ARBA00023002"/>
    </source>
</evidence>
<sequence length="660" mass="74422">MSLPVDLDIHATSLRGYTYFRVPSKLLNVMNDNEKEETPSVWSGLPHAGEQNETDNWERVMVSINGVADSSVIISGRAGEAVGKTSYLHAVISPHNSTPLDASARGPADVVEETTMSSEPGLPSLLLTAMCWAVVYFATLVVFWKLLCVLWHKWNLRCTSDPASGLSHLPLPPGDFGLPFVGETLLWLAQGGKFNSIRRQKYGNVFKTNVIGVPMVRVTGHELVKQILSSEHDKVTTIWPTAVRNIIGENALSNSTGADHSHKRKLTQKVFTRSALNSYIPMVREKCVQLLKELGQVDEPTIFASMQRLTVSTMCTLSGVNVKSSEEFDELYTTFRDLADNVMCIPLNIPFFAYNKALQARKKMLKLLHTHVQEKRQSLMEMSQTGNGPSTDELDAFSIMQLENLKYQERCQARANINNNNVDVKESLPKNGENDAPNTPMSDIAMKETILELFFAGYSTTASVITSTMLELSRHPEIFRNLEDELLRFGHMRESSSKDEEPFEELDLAKLHEMPYLDQVVKETLRCHPAILGAFRRARKTFQLGDYRVPKGWTMVYNIRDTHDYESGGLNEFNPDRFAKKTDNRENKFKYIPFGCGPRNCPGQEFARMVIKLVVVEMIRRFKGWELTGQNPPVMRAIPTLRPADGMPVKLFPRKRAGFV</sequence>
<keyword evidence="5 7" id="KW-0408">Iron</keyword>
<dbReference type="Pfam" id="PF00067">
    <property type="entry name" value="p450"/>
    <property type="match status" value="1"/>
</dbReference>
<evidence type="ECO:0000313" key="9">
    <source>
        <dbReference type="EMBL" id="CAB3235463.1"/>
    </source>
</evidence>
<proteinExistence type="evidence at transcript level"/>
<name>A0A6F9D9M7_9ASCI</name>
<gene>
    <name evidence="9" type="primary">Cyp26b1</name>
</gene>
<evidence type="ECO:0000256" key="3">
    <source>
        <dbReference type="ARBA" id="ARBA00022723"/>
    </source>
</evidence>
<comment type="similarity">
    <text evidence="1 8">Belongs to the cytochrome P450 family.</text>
</comment>
<evidence type="ECO:0000256" key="8">
    <source>
        <dbReference type="RuleBase" id="RU000461"/>
    </source>
</evidence>
<dbReference type="InterPro" id="IPR001128">
    <property type="entry name" value="Cyt_P450"/>
</dbReference>
<evidence type="ECO:0000256" key="7">
    <source>
        <dbReference type="PIRSR" id="PIRSR602403-1"/>
    </source>
</evidence>
<dbReference type="GO" id="GO:0016705">
    <property type="term" value="F:oxidoreductase activity, acting on paired donors, with incorporation or reduction of molecular oxygen"/>
    <property type="evidence" value="ECO:0007669"/>
    <property type="project" value="InterPro"/>
</dbReference>
<dbReference type="InterPro" id="IPR002403">
    <property type="entry name" value="Cyt_P450_E_grp-IV"/>
</dbReference>
<dbReference type="InterPro" id="IPR017972">
    <property type="entry name" value="Cyt_P450_CS"/>
</dbReference>
<evidence type="ECO:0000256" key="6">
    <source>
        <dbReference type="ARBA" id="ARBA00023033"/>
    </source>
</evidence>
<dbReference type="InterPro" id="IPR036396">
    <property type="entry name" value="Cyt_P450_sf"/>
</dbReference>
<evidence type="ECO:0000256" key="1">
    <source>
        <dbReference type="ARBA" id="ARBA00010617"/>
    </source>
</evidence>
<dbReference type="PANTHER" id="PTHR24286:SF384">
    <property type="entry name" value="P450, PUTATIVE (EUROFUNG)-RELATED"/>
    <property type="match status" value="1"/>
</dbReference>
<dbReference type="AlphaFoldDB" id="A0A6F9D9M7"/>
<dbReference type="PRINTS" id="PR00465">
    <property type="entry name" value="EP450IV"/>
</dbReference>
<protein>
    <submittedName>
        <fullName evidence="9">Cytochrome P450 26B1</fullName>
    </submittedName>
</protein>
<keyword evidence="4 8" id="KW-0560">Oxidoreductase</keyword>
<keyword evidence="2 7" id="KW-0349">Heme</keyword>
<keyword evidence="6 8" id="KW-0503">Monooxygenase</keyword>
<dbReference type="EMBL" id="LR784292">
    <property type="protein sequence ID" value="CAB3235463.1"/>
    <property type="molecule type" value="mRNA"/>
</dbReference>
<evidence type="ECO:0000256" key="2">
    <source>
        <dbReference type="ARBA" id="ARBA00022617"/>
    </source>
</evidence>
<dbReference type="GO" id="GO:0005506">
    <property type="term" value="F:iron ion binding"/>
    <property type="evidence" value="ECO:0007669"/>
    <property type="project" value="InterPro"/>
</dbReference>
<dbReference type="SUPFAM" id="SSF48264">
    <property type="entry name" value="Cytochrome P450"/>
    <property type="match status" value="1"/>
</dbReference>
<dbReference type="GO" id="GO:0034653">
    <property type="term" value="P:retinoic acid catabolic process"/>
    <property type="evidence" value="ECO:0007669"/>
    <property type="project" value="UniProtKB-ARBA"/>
</dbReference>
<dbReference type="PROSITE" id="PS00086">
    <property type="entry name" value="CYTOCHROME_P450"/>
    <property type="match status" value="1"/>
</dbReference>
<dbReference type="GO" id="GO:0016125">
    <property type="term" value="P:sterol metabolic process"/>
    <property type="evidence" value="ECO:0007669"/>
    <property type="project" value="TreeGrafter"/>
</dbReference>
<keyword evidence="3 7" id="KW-0479">Metal-binding</keyword>
<dbReference type="PRINTS" id="PR00385">
    <property type="entry name" value="P450"/>
</dbReference>
<evidence type="ECO:0000256" key="5">
    <source>
        <dbReference type="ARBA" id="ARBA00023004"/>
    </source>
</evidence>
<organism evidence="9">
    <name type="scientific">Phallusia mammillata</name>
    <dbReference type="NCBI Taxonomy" id="59560"/>
    <lineage>
        <taxon>Eukaryota</taxon>
        <taxon>Metazoa</taxon>
        <taxon>Chordata</taxon>
        <taxon>Tunicata</taxon>
        <taxon>Ascidiacea</taxon>
        <taxon>Phlebobranchia</taxon>
        <taxon>Ascidiidae</taxon>
        <taxon>Phallusia</taxon>
    </lineage>
</organism>